<dbReference type="SUPFAM" id="SSF159245">
    <property type="entry name" value="AttH-like"/>
    <property type="match status" value="1"/>
</dbReference>
<dbReference type="Proteomes" id="UP000248148">
    <property type="component" value="Unassembled WGS sequence"/>
</dbReference>
<sequence length="319" mass="36582">MLHWPDRPTADTASAGFNLQVPDNGYAWWYIDAMSDDGREGLTIITFIGSVFSPYYRFARRNQPVDPMNHCAINVALYRENGNRWTMTERGRGHVERNATQLSIGPSRVFWDGTALNFEIDEVTAPIPSRIKGRVRVIPRAITQQAFTLNEDGNHRWWPIAPCSRVEVELEKPKLRWSGKGYFDMNVGDVPIEQGFTVWEWSRAALRNGTAILYEAERRDGSRLDLALQFDESGAMQMFDFPTLHPLPRTPWRVSRSARSQTEAAVVRTLEDSPFYARSMIATTLLGEQTTLMHESLSLERFRMPVVQAMLPFRMPRRG</sequence>
<dbReference type="AlphaFoldDB" id="A0A318TCN6"/>
<dbReference type="OrthoDB" id="5491608at2"/>
<evidence type="ECO:0000313" key="1">
    <source>
        <dbReference type="EMBL" id="PYF02772.1"/>
    </source>
</evidence>
<name>A0A318TCN6_9BRAD</name>
<reference evidence="1 2" key="1">
    <citation type="submission" date="2018-06" db="EMBL/GenBank/DDBJ databases">
        <title>Genomic Encyclopedia of Archaeal and Bacterial Type Strains, Phase II (KMG-II): from individual species to whole genera.</title>
        <authorList>
            <person name="Goeker M."/>
        </authorList>
    </citation>
    <scope>NUCLEOTIDE SEQUENCE [LARGE SCALE GENOMIC DNA]</scope>
    <source>
        <strain evidence="1 2">JCM 11668</strain>
    </source>
</reference>
<dbReference type="EMBL" id="QJTI01000010">
    <property type="protein sequence ID" value="PYF02772.1"/>
    <property type="molecule type" value="Genomic_DNA"/>
</dbReference>
<organism evidence="1 2">
    <name type="scientific">Rhodopseudomonas faecalis</name>
    <dbReference type="NCBI Taxonomy" id="99655"/>
    <lineage>
        <taxon>Bacteria</taxon>
        <taxon>Pseudomonadati</taxon>
        <taxon>Pseudomonadota</taxon>
        <taxon>Alphaproteobacteria</taxon>
        <taxon>Hyphomicrobiales</taxon>
        <taxon>Nitrobacteraceae</taxon>
        <taxon>Rhodopseudomonas</taxon>
    </lineage>
</organism>
<accession>A0A318TCN6</accession>
<gene>
    <name evidence="1" type="ORF">BJ122_110109</name>
</gene>
<proteinExistence type="predicted"/>
<dbReference type="RefSeq" id="WP_110780961.1">
    <property type="nucleotide sequence ID" value="NZ_QJTI01000010.1"/>
</dbReference>
<evidence type="ECO:0000313" key="2">
    <source>
        <dbReference type="Proteomes" id="UP000248148"/>
    </source>
</evidence>
<keyword evidence="2" id="KW-1185">Reference proteome</keyword>
<protein>
    <submittedName>
        <fullName evidence="1">Hydroxyneurosporene synthase</fullName>
    </submittedName>
</protein>
<dbReference type="CDD" id="cd21471">
    <property type="entry name" value="CrtC-like"/>
    <property type="match status" value="1"/>
</dbReference>
<comment type="caution">
    <text evidence="1">The sequence shown here is derived from an EMBL/GenBank/DDBJ whole genome shotgun (WGS) entry which is preliminary data.</text>
</comment>